<accession>A0ACB5TXN9</accession>
<keyword evidence="2" id="KW-1185">Reference proteome</keyword>
<reference evidence="1" key="1">
    <citation type="submission" date="2023-04" db="EMBL/GenBank/DDBJ databases">
        <title>Ambrosiozyma monospora NBRC 10751.</title>
        <authorList>
            <person name="Ichikawa N."/>
            <person name="Sato H."/>
            <person name="Tonouchi N."/>
        </authorList>
    </citation>
    <scope>NUCLEOTIDE SEQUENCE</scope>
    <source>
        <strain evidence="1">NBRC 10751</strain>
    </source>
</reference>
<protein>
    <submittedName>
        <fullName evidence="1">Unnamed protein product</fullName>
    </submittedName>
</protein>
<sequence>MNVHFDPELELGIPRLNLNSSHDKKHSYISLKHHHSGNAYSFAAERKFENVDLELGEGQGNCKECIEKPKKYSSNEDLYHVDSVKSATSNDIDLYSPGIPLQDTTPLLPQSNNQAHVNNNRHGDGKSPYSSNIGSPGVGFSGTDETADARPMTSTSNLSGSFHTRADSSANSYLYDDLADYWVLTGLSCRIEFGRPKLGLYYYNWCIGSSCIGPLVELNTGKSVCCNEITKKARENPNTESDASGSGGLPKYKKSNGKLLGEDANDDLFLNDVFIKNRQSRFRDRGGKLDENIWVIGAGPIGLVNKVQLWSNDCGFNFHAESFSI</sequence>
<gene>
    <name evidence="1" type="ORF">Amon02_000987000</name>
</gene>
<dbReference type="EMBL" id="BSXS01009604">
    <property type="protein sequence ID" value="GME95993.1"/>
    <property type="molecule type" value="Genomic_DNA"/>
</dbReference>
<evidence type="ECO:0000313" key="1">
    <source>
        <dbReference type="EMBL" id="GME95993.1"/>
    </source>
</evidence>
<comment type="caution">
    <text evidence="1">The sequence shown here is derived from an EMBL/GenBank/DDBJ whole genome shotgun (WGS) entry which is preliminary data.</text>
</comment>
<evidence type="ECO:0000313" key="2">
    <source>
        <dbReference type="Proteomes" id="UP001165064"/>
    </source>
</evidence>
<name>A0ACB5TXN9_AMBMO</name>
<organism evidence="1 2">
    <name type="scientific">Ambrosiozyma monospora</name>
    <name type="common">Yeast</name>
    <name type="synonym">Endomycopsis monosporus</name>
    <dbReference type="NCBI Taxonomy" id="43982"/>
    <lineage>
        <taxon>Eukaryota</taxon>
        <taxon>Fungi</taxon>
        <taxon>Dikarya</taxon>
        <taxon>Ascomycota</taxon>
        <taxon>Saccharomycotina</taxon>
        <taxon>Pichiomycetes</taxon>
        <taxon>Pichiales</taxon>
        <taxon>Pichiaceae</taxon>
        <taxon>Ambrosiozyma</taxon>
    </lineage>
</organism>
<dbReference type="Proteomes" id="UP001165064">
    <property type="component" value="Unassembled WGS sequence"/>
</dbReference>
<proteinExistence type="predicted"/>